<dbReference type="AlphaFoldDB" id="A0A6A8DD03"/>
<dbReference type="RefSeq" id="WP_153735384.1">
    <property type="nucleotide sequence ID" value="NZ_WJNG01000002.1"/>
</dbReference>
<protein>
    <submittedName>
        <fullName evidence="2">DUF1189 domain-containing protein</fullName>
    </submittedName>
</protein>
<feature type="transmembrane region" description="Helical" evidence="1">
    <location>
        <begin position="31"/>
        <end position="52"/>
    </location>
</feature>
<feature type="transmembrane region" description="Helical" evidence="1">
    <location>
        <begin position="72"/>
        <end position="95"/>
    </location>
</feature>
<reference evidence="2" key="1">
    <citation type="submission" date="2019-11" db="EMBL/GenBank/DDBJ databases">
        <authorList>
            <person name="Li J."/>
        </authorList>
    </citation>
    <scope>NUCLEOTIDE SEQUENCE</scope>
    <source>
        <strain evidence="2">B6B</strain>
    </source>
</reference>
<feature type="transmembrane region" description="Helical" evidence="1">
    <location>
        <begin position="107"/>
        <end position="128"/>
    </location>
</feature>
<name>A0A6A8DD03_9BACI</name>
<keyword evidence="1" id="KW-0472">Membrane</keyword>
<dbReference type="InterPro" id="IPR009574">
    <property type="entry name" value="DUF1189"/>
</dbReference>
<proteinExistence type="predicted"/>
<gene>
    <name evidence="2" type="ORF">GH741_03610</name>
</gene>
<dbReference type="Proteomes" id="UP000799092">
    <property type="component" value="Unassembled WGS sequence"/>
</dbReference>
<sequence>MDLKKIIKQSLSLPKKEAVFFLNRVSMRDTLVYLFALLFLVFLPEGIQSLLADNLSQSERASSYILQMIVFYPIYIIFLSLIGISALAASGLLIVKVGKRKLAYQHLWKMTSFALTVPLILNMIVSFIGLDYWLIRLLILLMFYLILYKMVMVYPRNKNKG</sequence>
<dbReference type="EMBL" id="WJNG01000002">
    <property type="protein sequence ID" value="MRH41759.1"/>
    <property type="molecule type" value="Genomic_DNA"/>
</dbReference>
<evidence type="ECO:0000256" key="1">
    <source>
        <dbReference type="SAM" id="Phobius"/>
    </source>
</evidence>
<evidence type="ECO:0000313" key="2">
    <source>
        <dbReference type="EMBL" id="MRH41759.1"/>
    </source>
</evidence>
<organism evidence="2 3">
    <name type="scientific">Aquibacillus halophilus</name>
    <dbReference type="NCBI Taxonomy" id="930132"/>
    <lineage>
        <taxon>Bacteria</taxon>
        <taxon>Bacillati</taxon>
        <taxon>Bacillota</taxon>
        <taxon>Bacilli</taxon>
        <taxon>Bacillales</taxon>
        <taxon>Bacillaceae</taxon>
        <taxon>Aquibacillus</taxon>
    </lineage>
</organism>
<feature type="transmembrane region" description="Helical" evidence="1">
    <location>
        <begin position="134"/>
        <end position="154"/>
    </location>
</feature>
<keyword evidence="1" id="KW-1133">Transmembrane helix</keyword>
<dbReference type="OrthoDB" id="2884954at2"/>
<accession>A0A6A8DD03</accession>
<evidence type="ECO:0000313" key="3">
    <source>
        <dbReference type="Proteomes" id="UP000799092"/>
    </source>
</evidence>
<dbReference type="Pfam" id="PF06691">
    <property type="entry name" value="DUF1189"/>
    <property type="match status" value="1"/>
</dbReference>
<keyword evidence="1" id="KW-0812">Transmembrane</keyword>
<comment type="caution">
    <text evidence="2">The sequence shown here is derived from an EMBL/GenBank/DDBJ whole genome shotgun (WGS) entry which is preliminary data.</text>
</comment>
<keyword evidence="3" id="KW-1185">Reference proteome</keyword>